<name>A0A0V0HID0_SOLCH</name>
<dbReference type="AlphaFoldDB" id="A0A0V0HID0"/>
<reference evidence="1" key="1">
    <citation type="submission" date="2015-12" db="EMBL/GenBank/DDBJ databases">
        <title>Gene expression during late stages of embryo sac development: a critical building block for successful pollen-pistil interactions.</title>
        <authorList>
            <person name="Liu Y."/>
            <person name="Joly V."/>
            <person name="Sabar M."/>
            <person name="Matton D.P."/>
        </authorList>
    </citation>
    <scope>NUCLEOTIDE SEQUENCE</scope>
</reference>
<accession>A0A0V0HID0</accession>
<evidence type="ECO:0000313" key="1">
    <source>
        <dbReference type="EMBL" id="JAP19754.1"/>
    </source>
</evidence>
<sequence>IIPYLQKKLCLSFRVLKHANTTLLLLIEDYETHDDCTEENRVCRQCTSCLMLETFFDDLC</sequence>
<organism evidence="1">
    <name type="scientific">Solanum chacoense</name>
    <name type="common">Chaco potato</name>
    <dbReference type="NCBI Taxonomy" id="4108"/>
    <lineage>
        <taxon>Eukaryota</taxon>
        <taxon>Viridiplantae</taxon>
        <taxon>Streptophyta</taxon>
        <taxon>Embryophyta</taxon>
        <taxon>Tracheophyta</taxon>
        <taxon>Spermatophyta</taxon>
        <taxon>Magnoliopsida</taxon>
        <taxon>eudicotyledons</taxon>
        <taxon>Gunneridae</taxon>
        <taxon>Pentapetalae</taxon>
        <taxon>asterids</taxon>
        <taxon>lamiids</taxon>
        <taxon>Solanales</taxon>
        <taxon>Solanaceae</taxon>
        <taxon>Solanoideae</taxon>
        <taxon>Solaneae</taxon>
        <taxon>Solanum</taxon>
    </lineage>
</organism>
<feature type="non-terminal residue" evidence="1">
    <location>
        <position position="1"/>
    </location>
</feature>
<proteinExistence type="predicted"/>
<dbReference type="EMBL" id="GEDG01019661">
    <property type="protein sequence ID" value="JAP19754.1"/>
    <property type="molecule type" value="Transcribed_RNA"/>
</dbReference>
<protein>
    <submittedName>
        <fullName evidence="1">Putative ovule protein</fullName>
    </submittedName>
</protein>